<dbReference type="EMBL" id="JYDT01000037">
    <property type="protein sequence ID" value="KRY88884.1"/>
    <property type="molecule type" value="Genomic_DNA"/>
</dbReference>
<organism evidence="1 2">
    <name type="scientific">Trichinella pseudospiralis</name>
    <name type="common">Parasitic roundworm</name>
    <dbReference type="NCBI Taxonomy" id="6337"/>
    <lineage>
        <taxon>Eukaryota</taxon>
        <taxon>Metazoa</taxon>
        <taxon>Ecdysozoa</taxon>
        <taxon>Nematoda</taxon>
        <taxon>Enoplea</taxon>
        <taxon>Dorylaimia</taxon>
        <taxon>Trichinellida</taxon>
        <taxon>Trichinellidae</taxon>
        <taxon>Trichinella</taxon>
    </lineage>
</organism>
<accession>A0A0V1FS84</accession>
<sequence length="70" mass="8544">MRKIDVMTRYVQFYKFKSILQIATMNVKFEEMKKDAPLIYDFQPYVYNVYIRVSYSYTANKRQGHVKKFA</sequence>
<keyword evidence="2" id="KW-1185">Reference proteome</keyword>
<dbReference type="Proteomes" id="UP000054995">
    <property type="component" value="Unassembled WGS sequence"/>
</dbReference>
<proteinExistence type="predicted"/>
<comment type="caution">
    <text evidence="1">The sequence shown here is derived from an EMBL/GenBank/DDBJ whole genome shotgun (WGS) entry which is preliminary data.</text>
</comment>
<dbReference type="AlphaFoldDB" id="A0A0V1FS84"/>
<reference evidence="1 2" key="1">
    <citation type="submission" date="2015-01" db="EMBL/GenBank/DDBJ databases">
        <title>Evolution of Trichinella species and genotypes.</title>
        <authorList>
            <person name="Korhonen P.K."/>
            <person name="Edoardo P."/>
            <person name="Giuseppe L.R."/>
            <person name="Gasser R.B."/>
        </authorList>
    </citation>
    <scope>NUCLEOTIDE SEQUENCE [LARGE SCALE GENOMIC DNA]</scope>
    <source>
        <strain evidence="1">ISS470</strain>
    </source>
</reference>
<name>A0A0V1FS84_TRIPS</name>
<protein>
    <submittedName>
        <fullName evidence="1">Uncharacterized protein</fullName>
    </submittedName>
</protein>
<gene>
    <name evidence="1" type="ORF">T4D_11159</name>
</gene>
<evidence type="ECO:0000313" key="2">
    <source>
        <dbReference type="Proteomes" id="UP000054995"/>
    </source>
</evidence>
<evidence type="ECO:0000313" key="1">
    <source>
        <dbReference type="EMBL" id="KRY88884.1"/>
    </source>
</evidence>